<feature type="transmembrane region" description="Helical" evidence="1">
    <location>
        <begin position="174"/>
        <end position="194"/>
    </location>
</feature>
<evidence type="ECO:0000256" key="1">
    <source>
        <dbReference type="SAM" id="Phobius"/>
    </source>
</evidence>
<gene>
    <name evidence="2" type="ORF">SAMN04490244_1172</name>
</gene>
<dbReference type="OrthoDB" id="8533002at2"/>
<feature type="transmembrane region" description="Helical" evidence="1">
    <location>
        <begin position="83"/>
        <end position="108"/>
    </location>
</feature>
<name>A0A1H9X2T6_9RHOB</name>
<keyword evidence="1" id="KW-0812">Transmembrane</keyword>
<dbReference type="PANTHER" id="PTHR30238:SF4">
    <property type="entry name" value="SLL1022 PROTEIN"/>
    <property type="match status" value="1"/>
</dbReference>
<keyword evidence="3" id="KW-1185">Reference proteome</keyword>
<evidence type="ECO:0008006" key="4">
    <source>
        <dbReference type="Google" id="ProtNLM"/>
    </source>
</evidence>
<keyword evidence="1" id="KW-0472">Membrane</keyword>
<evidence type="ECO:0000313" key="3">
    <source>
        <dbReference type="Proteomes" id="UP000198885"/>
    </source>
</evidence>
<reference evidence="2 3" key="1">
    <citation type="submission" date="2016-10" db="EMBL/GenBank/DDBJ databases">
        <authorList>
            <person name="de Groot N.N."/>
        </authorList>
    </citation>
    <scope>NUCLEOTIDE SEQUENCE [LARGE SCALE GENOMIC DNA]</scope>
    <source>
        <strain evidence="2 3">DSM 23042</strain>
    </source>
</reference>
<dbReference type="RefSeq" id="WP_092696198.1">
    <property type="nucleotide sequence ID" value="NZ_CBDDGO010000004.1"/>
</dbReference>
<protein>
    <recommendedName>
        <fullName evidence="4">DUF475 domain-containing protein</fullName>
    </recommendedName>
</protein>
<organism evidence="2 3">
    <name type="scientific">Tranquillimonas rosea</name>
    <dbReference type="NCBI Taxonomy" id="641238"/>
    <lineage>
        <taxon>Bacteria</taxon>
        <taxon>Pseudomonadati</taxon>
        <taxon>Pseudomonadota</taxon>
        <taxon>Alphaproteobacteria</taxon>
        <taxon>Rhodobacterales</taxon>
        <taxon>Roseobacteraceae</taxon>
        <taxon>Tranquillimonas</taxon>
    </lineage>
</organism>
<feature type="transmembrane region" description="Helical" evidence="1">
    <location>
        <begin position="233"/>
        <end position="252"/>
    </location>
</feature>
<dbReference type="EMBL" id="FOGU01000017">
    <property type="protein sequence ID" value="SES40341.1"/>
    <property type="molecule type" value="Genomic_DNA"/>
</dbReference>
<feature type="transmembrane region" description="Helical" evidence="1">
    <location>
        <begin position="258"/>
        <end position="281"/>
    </location>
</feature>
<feature type="transmembrane region" description="Helical" evidence="1">
    <location>
        <begin position="133"/>
        <end position="154"/>
    </location>
</feature>
<proteinExistence type="predicted"/>
<dbReference type="Proteomes" id="UP000198885">
    <property type="component" value="Unassembled WGS sequence"/>
</dbReference>
<feature type="transmembrane region" description="Helical" evidence="1">
    <location>
        <begin position="302"/>
        <end position="320"/>
    </location>
</feature>
<dbReference type="InterPro" id="IPR007427">
    <property type="entry name" value="DUF475"/>
</dbReference>
<feature type="transmembrane region" description="Helical" evidence="1">
    <location>
        <begin position="12"/>
        <end position="34"/>
    </location>
</feature>
<feature type="transmembrane region" description="Helical" evidence="1">
    <location>
        <begin position="40"/>
        <end position="62"/>
    </location>
</feature>
<dbReference type="PANTHER" id="PTHR30238">
    <property type="entry name" value="MEMBRANE BOUND PREDICTED REDOX MODULATOR"/>
    <property type="match status" value="1"/>
</dbReference>
<dbReference type="AlphaFoldDB" id="A0A1H9X2T6"/>
<dbReference type="Pfam" id="PF04332">
    <property type="entry name" value="DUF475"/>
    <property type="match status" value="1"/>
</dbReference>
<evidence type="ECO:0000313" key="2">
    <source>
        <dbReference type="EMBL" id="SES40341.1"/>
    </source>
</evidence>
<feature type="transmembrane region" description="Helical" evidence="1">
    <location>
        <begin position="326"/>
        <end position="344"/>
    </location>
</feature>
<feature type="transmembrane region" description="Helical" evidence="1">
    <location>
        <begin position="200"/>
        <end position="221"/>
    </location>
</feature>
<dbReference type="NCBIfam" id="NF010620">
    <property type="entry name" value="PRK14013.2-6"/>
    <property type="match status" value="1"/>
</dbReference>
<accession>A0A1H9X2T6</accession>
<dbReference type="NCBIfam" id="NF010616">
    <property type="entry name" value="PRK14013.2-2"/>
    <property type="match status" value="1"/>
</dbReference>
<keyword evidence="1" id="KW-1133">Transmembrane helix</keyword>
<sequence>MTDTTHSTKTALSYFTAAFIVTAVGLALGGWLGWQTSDTLAGAASIFFICCVLAILEISLSFDNAIVNANKLKDMEPLWQRRFLTWGILIAVFGMRIVFPVLIVVVAAQVGPVQAVVLAASKPDEYAAIMHDAHLPIAAFGGTFLMMVAFNFFFDHEKDIHWVHALEVWAARYASVQGISIAVVLAVVLSFAAFLPEGEAAVFVTAAVWGLFTFLLVELLGGILDSKAQATAGAARGGLGAFLYLEVLDASFSFDGVIGAFALTNNLFIIAIGLGIGAMYVRSMTIMLVHKGTLSEYRYLEHGAFYAILVLALIMYAQSLVHISEIITGLIGTAIIGVALLSSLRWNRRVEERPAT</sequence>